<keyword evidence="5" id="KW-0732">Signal</keyword>
<reference evidence="13" key="1">
    <citation type="journal article" date="2019" name="Curr. Biol.">
        <title>Genome Sequence of Striga asiatica Provides Insight into the Evolution of Plant Parasitism.</title>
        <authorList>
            <person name="Yoshida S."/>
            <person name="Kim S."/>
            <person name="Wafula E.K."/>
            <person name="Tanskanen J."/>
            <person name="Kim Y.M."/>
            <person name="Honaas L."/>
            <person name="Yang Z."/>
            <person name="Spallek T."/>
            <person name="Conn C.E."/>
            <person name="Ichihashi Y."/>
            <person name="Cheong K."/>
            <person name="Cui S."/>
            <person name="Der J.P."/>
            <person name="Gundlach H."/>
            <person name="Jiao Y."/>
            <person name="Hori C."/>
            <person name="Ishida J.K."/>
            <person name="Kasahara H."/>
            <person name="Kiba T."/>
            <person name="Kim M.S."/>
            <person name="Koo N."/>
            <person name="Laohavisit A."/>
            <person name="Lee Y.H."/>
            <person name="Lumba S."/>
            <person name="McCourt P."/>
            <person name="Mortimer J.C."/>
            <person name="Mutuku J.M."/>
            <person name="Nomura T."/>
            <person name="Sasaki-Sekimoto Y."/>
            <person name="Seto Y."/>
            <person name="Wang Y."/>
            <person name="Wakatake T."/>
            <person name="Sakakibara H."/>
            <person name="Demura T."/>
            <person name="Yamaguchi S."/>
            <person name="Yoneyama K."/>
            <person name="Manabe R.I."/>
            <person name="Nelson D.C."/>
            <person name="Schulman A.H."/>
            <person name="Timko M.P."/>
            <person name="dePamphilis C.W."/>
            <person name="Choi D."/>
            <person name="Shirasu K."/>
        </authorList>
    </citation>
    <scope>NUCLEOTIDE SEQUENCE [LARGE SCALE GENOMIC DNA]</scope>
    <source>
        <strain evidence="13">cv. UVA1</strain>
    </source>
</reference>
<feature type="domain" description="Purple acid phosphatase C-terminal" evidence="11">
    <location>
        <begin position="999"/>
        <end position="1056"/>
    </location>
</feature>
<evidence type="ECO:0000256" key="4">
    <source>
        <dbReference type="ARBA" id="ARBA00008723"/>
    </source>
</evidence>
<organism evidence="12 13">
    <name type="scientific">Striga asiatica</name>
    <name type="common">Asiatic witchweed</name>
    <name type="synonym">Buchnera asiatica</name>
    <dbReference type="NCBI Taxonomy" id="4170"/>
    <lineage>
        <taxon>Eukaryota</taxon>
        <taxon>Viridiplantae</taxon>
        <taxon>Streptophyta</taxon>
        <taxon>Embryophyta</taxon>
        <taxon>Tracheophyta</taxon>
        <taxon>Spermatophyta</taxon>
        <taxon>Magnoliopsida</taxon>
        <taxon>eudicotyledons</taxon>
        <taxon>Gunneridae</taxon>
        <taxon>Pentapetalae</taxon>
        <taxon>asterids</taxon>
        <taxon>lamiids</taxon>
        <taxon>Lamiales</taxon>
        <taxon>Orobanchaceae</taxon>
        <taxon>Buchnereae</taxon>
        <taxon>Striga</taxon>
    </lineage>
</organism>
<dbReference type="Gene3D" id="3.60.21.10">
    <property type="match status" value="1"/>
</dbReference>
<dbReference type="InterPro" id="IPR041792">
    <property type="entry name" value="MPP_PAP"/>
</dbReference>
<comment type="cofactor">
    <cofactor evidence="2">
        <name>Zn(2+)</name>
        <dbReference type="ChEBI" id="CHEBI:29105"/>
    </cofactor>
</comment>
<keyword evidence="13" id="KW-1185">Reference proteome</keyword>
<dbReference type="AlphaFoldDB" id="A0A5A7P8B6"/>
<accession>A0A5A7P8B6</accession>
<dbReference type="GO" id="GO:0003993">
    <property type="term" value="F:acid phosphatase activity"/>
    <property type="evidence" value="ECO:0007669"/>
    <property type="project" value="UniProtKB-EC"/>
</dbReference>
<keyword evidence="8" id="KW-0325">Glycoprotein</keyword>
<evidence type="ECO:0000256" key="1">
    <source>
        <dbReference type="ARBA" id="ARBA00000032"/>
    </source>
</evidence>
<dbReference type="PANTHER" id="PTHR22953">
    <property type="entry name" value="ACID PHOSPHATASE RELATED"/>
    <property type="match status" value="1"/>
</dbReference>
<dbReference type="EMBL" id="BKCP01003335">
    <property type="protein sequence ID" value="GER29075.1"/>
    <property type="molecule type" value="Genomic_DNA"/>
</dbReference>
<proteinExistence type="inferred from homology"/>
<evidence type="ECO:0000256" key="5">
    <source>
        <dbReference type="ARBA" id="ARBA00022729"/>
    </source>
</evidence>
<evidence type="ECO:0000256" key="8">
    <source>
        <dbReference type="ARBA" id="ARBA00023180"/>
    </source>
</evidence>
<feature type="domain" description="Calcineurin-like phosphoesterase" evidence="10">
    <location>
        <begin position="797"/>
        <end position="984"/>
    </location>
</feature>
<keyword evidence="7" id="KW-0862">Zinc</keyword>
<protein>
    <recommendedName>
        <fullName evidence="9">Purple acid phosphatase</fullName>
        <ecNumber evidence="9">3.1.3.2</ecNumber>
    </recommendedName>
</protein>
<dbReference type="Proteomes" id="UP000325081">
    <property type="component" value="Unassembled WGS sequence"/>
</dbReference>
<evidence type="ECO:0000256" key="6">
    <source>
        <dbReference type="ARBA" id="ARBA00022801"/>
    </source>
</evidence>
<comment type="caution">
    <text evidence="12">The sequence shown here is derived from an EMBL/GenBank/DDBJ whole genome shotgun (WGS) entry which is preliminary data.</text>
</comment>
<evidence type="ECO:0000259" key="11">
    <source>
        <dbReference type="Pfam" id="PF14008"/>
    </source>
</evidence>
<dbReference type="Pfam" id="PF00149">
    <property type="entry name" value="Metallophos"/>
    <property type="match status" value="1"/>
</dbReference>
<evidence type="ECO:0000313" key="13">
    <source>
        <dbReference type="Proteomes" id="UP000325081"/>
    </source>
</evidence>
<evidence type="ECO:0000313" key="12">
    <source>
        <dbReference type="EMBL" id="GER29075.1"/>
    </source>
</evidence>
<evidence type="ECO:0000259" key="10">
    <source>
        <dbReference type="Pfam" id="PF00149"/>
    </source>
</evidence>
<dbReference type="PANTHER" id="PTHR22953:SF153">
    <property type="entry name" value="PURPLE ACID PHOSPHATASE"/>
    <property type="match status" value="1"/>
</dbReference>
<evidence type="ECO:0000256" key="9">
    <source>
        <dbReference type="RuleBase" id="RU361203"/>
    </source>
</evidence>
<dbReference type="SUPFAM" id="SSF49363">
    <property type="entry name" value="Purple acid phosphatase, N-terminal domain"/>
    <property type="match status" value="1"/>
</dbReference>
<gene>
    <name evidence="12" type="ORF">STAS_04908</name>
</gene>
<dbReference type="InterPro" id="IPR008963">
    <property type="entry name" value="Purple_acid_Pase-like_N"/>
</dbReference>
<dbReference type="Pfam" id="PF14008">
    <property type="entry name" value="Metallophos_C"/>
    <property type="match status" value="1"/>
</dbReference>
<evidence type="ECO:0000256" key="7">
    <source>
        <dbReference type="ARBA" id="ARBA00022833"/>
    </source>
</evidence>
<dbReference type="InterPro" id="IPR025733">
    <property type="entry name" value="PAPs_C"/>
</dbReference>
<name>A0A5A7P8B6_STRAF</name>
<dbReference type="EC" id="3.1.3.2" evidence="9"/>
<keyword evidence="6 9" id="KW-0378">Hydrolase</keyword>
<dbReference type="InterPro" id="IPR029052">
    <property type="entry name" value="Metallo-depent_PP-like"/>
</dbReference>
<dbReference type="CDD" id="cd00839">
    <property type="entry name" value="MPP_PAPs"/>
    <property type="match status" value="1"/>
</dbReference>
<comment type="similarity">
    <text evidence="4 9">Belongs to the metallophosphoesterase superfamily. Purple acid phosphatase family.</text>
</comment>
<evidence type="ECO:0000256" key="3">
    <source>
        <dbReference type="ARBA" id="ARBA00001962"/>
    </source>
</evidence>
<evidence type="ECO:0000256" key="2">
    <source>
        <dbReference type="ARBA" id="ARBA00001947"/>
    </source>
</evidence>
<dbReference type="InterPro" id="IPR039331">
    <property type="entry name" value="PAPs-like"/>
</dbReference>
<dbReference type="SUPFAM" id="SSF56300">
    <property type="entry name" value="Metallo-dependent phosphatases"/>
    <property type="match status" value="1"/>
</dbReference>
<comment type="catalytic activity">
    <reaction evidence="1 9">
        <text>a phosphate monoester + H2O = an alcohol + phosphate</text>
        <dbReference type="Rhea" id="RHEA:15017"/>
        <dbReference type="ChEBI" id="CHEBI:15377"/>
        <dbReference type="ChEBI" id="CHEBI:30879"/>
        <dbReference type="ChEBI" id="CHEBI:43474"/>
        <dbReference type="ChEBI" id="CHEBI:67140"/>
        <dbReference type="EC" id="3.1.3.2"/>
    </reaction>
</comment>
<dbReference type="OrthoDB" id="45007at2759"/>
<dbReference type="InterPro" id="IPR004843">
    <property type="entry name" value="Calcineurin-like_PHP"/>
</dbReference>
<dbReference type="GO" id="GO:0046872">
    <property type="term" value="F:metal ion binding"/>
    <property type="evidence" value="ECO:0007669"/>
    <property type="project" value="InterPro"/>
</dbReference>
<sequence length="1076" mass="121294">MTFGERILPTNRGEFEQWAEPVLDTLVGVTMSDPTLESGSLGSRIHFTRKKIPLNCISRGTSKIDSIQNHKFMKIKTLSVGLESTAFHLKKKAYVPRHLVVAMCEKIPKCDEIMQSEETPSEQILKSEENPEREKILTKDLNEYAQKASDKIRFGSGYFCQLSTHFFKLNPERKAPRDMTGYKYESISRFEPQLKVFWVNLKDVASLAALEDFVMDEFEKHGKLLTLDIEEYFALVLTITLALPKSLLLPINVRLTPEFVANTTLLSMELVVVPGILVGHAVIVQVSTVKVNSLFLFFEANIHYHPRLLSLMNCDRYYYADGPSTGDSIILPVSDLGKHPLPKRFRFLSSMEGLSIPLAFIPVSDLWTFEVGLLPPTQTRYSNSGSIATTPLYGISEGTFRNRDHCDEEFVPFPCCVKDAIFIGPLPPNSFWFYSTTRHIVVIPDALGAIDEQEIYLRNAGLDFKTVVPHPLLVLHRQESKTGKYVHFLRNFFIPWRLKIEHSYERDVEQLEIEEGQPSSPAASSKSLEVPLVAAAASPLISASNLDDNGEFPSLKDAEKVVTAAGNAGGKGAEQELLMSQSNIGERNMFDKMPKTNSNIITKDFPSGSKAFQVSCLRFGLSTCPEFDLRTKAPDRGLRLPYFFLFLITTLITSTAIPQGFQFQYELRTEIFSISVLQSDRTMILWVAPFGRHEFKEDRTKEGSLRLKGTQINIRNQYEVHLSLSGANHMRISWITSDPTPSVVYYGPGPILGPGSNSLSSTGSSNQYKYMLYNSGHIHDVIIGPLDPNTLYYYQCDPGQTEHTNSTLGHISKSNHDVLLLPGDLSYADFYQPFWDTFGHLVQPLASSRPWMVTQGNHEIESIPLLHKEKFTSYNARWAMPHGECGSPSNLFYSFELGGAHVLMLGSYADFEPGSEQYRWLESDLRKVDRGRSPWLVAVVHAPWYSTNEAHQEEYESSGMRKSMEDLLYRARVDVVFAGHVHAYERFVRVYKDRADDCGPVYVTIGDGGNREGLAKGYMDPKPDISAFREPSFGHGQLLIQNGTHALWTWHRNDDDVEFASDNIWLTSLSSVSTCS</sequence>
<comment type="cofactor">
    <cofactor evidence="3">
        <name>Fe cation</name>
        <dbReference type="ChEBI" id="CHEBI:24875"/>
    </cofactor>
</comment>